<organism evidence="1 2">
    <name type="scientific">Papaver somniferum</name>
    <name type="common">Opium poppy</name>
    <dbReference type="NCBI Taxonomy" id="3469"/>
    <lineage>
        <taxon>Eukaryota</taxon>
        <taxon>Viridiplantae</taxon>
        <taxon>Streptophyta</taxon>
        <taxon>Embryophyta</taxon>
        <taxon>Tracheophyta</taxon>
        <taxon>Spermatophyta</taxon>
        <taxon>Magnoliopsida</taxon>
        <taxon>Ranunculales</taxon>
        <taxon>Papaveraceae</taxon>
        <taxon>Papaveroideae</taxon>
        <taxon>Papaver</taxon>
    </lineage>
</organism>
<accession>A0A4Y7JIQ4</accession>
<sequence length="62" mass="6717">MACDVDNPIINKTLNMMISPLNITSIHAIVHVGKFVLGKCLVSHSAQGFLVVNIVNSRKLNS</sequence>
<evidence type="ECO:0000313" key="2">
    <source>
        <dbReference type="Proteomes" id="UP000316621"/>
    </source>
</evidence>
<dbReference type="Gramene" id="RZC59930">
    <property type="protein sequence ID" value="RZC59930"/>
    <property type="gene ID" value="C5167_021688"/>
</dbReference>
<keyword evidence="2" id="KW-1185">Reference proteome</keyword>
<proteinExistence type="predicted"/>
<gene>
    <name evidence="1" type="ORF">C5167_021688</name>
</gene>
<name>A0A4Y7JIQ4_PAPSO</name>
<dbReference type="Proteomes" id="UP000316621">
    <property type="component" value="Chromosome 5"/>
</dbReference>
<dbReference type="AlphaFoldDB" id="A0A4Y7JIQ4"/>
<protein>
    <submittedName>
        <fullName evidence="1">Uncharacterized protein</fullName>
    </submittedName>
</protein>
<evidence type="ECO:0000313" key="1">
    <source>
        <dbReference type="EMBL" id="RZC59930.1"/>
    </source>
</evidence>
<dbReference type="EMBL" id="CM010719">
    <property type="protein sequence ID" value="RZC59930.1"/>
    <property type="molecule type" value="Genomic_DNA"/>
</dbReference>
<reference evidence="1 2" key="1">
    <citation type="journal article" date="2018" name="Science">
        <title>The opium poppy genome and morphinan production.</title>
        <authorList>
            <person name="Guo L."/>
            <person name="Winzer T."/>
            <person name="Yang X."/>
            <person name="Li Y."/>
            <person name="Ning Z."/>
            <person name="He Z."/>
            <person name="Teodor R."/>
            <person name="Lu Y."/>
            <person name="Bowser T.A."/>
            <person name="Graham I.A."/>
            <person name="Ye K."/>
        </authorList>
    </citation>
    <scope>NUCLEOTIDE SEQUENCE [LARGE SCALE GENOMIC DNA]</scope>
    <source>
        <strain evidence="2">cv. HN1</strain>
        <tissue evidence="1">Leaves</tissue>
    </source>
</reference>